<accession>A0A178ZGU2</accession>
<keyword evidence="3" id="KW-0560">Oxidoreductase</keyword>
<sequence>MTTPKYTNKLANTVVLVIGGTSGLGFGLAEALLEHRVAHLYISSSRQQKVDSAVARLRAAYPDSHATTTVTGLACNLGDEATLEANIQALFAQIGRKLDHVVFTAGDPLAAKPLGDVDMPFMKQAGMVRFFAPFFVAKEAVAHLTPGPASSVTLTTGSVSEKPIPNWAVVASYASGLFGMTRGLALELKPVRVNLISPGGVDTELWEASLGGDKDKVKATLEGMKAHTATGEVGQVEDVVEAFLYVLKDKNVTGTCIRSDGGVFLM</sequence>
<dbReference type="GO" id="GO:0016491">
    <property type="term" value="F:oxidoreductase activity"/>
    <property type="evidence" value="ECO:0007669"/>
    <property type="project" value="UniProtKB-KW"/>
</dbReference>
<dbReference type="RefSeq" id="XP_018692229.1">
    <property type="nucleotide sequence ID" value="XM_018837669.1"/>
</dbReference>
<keyword evidence="2" id="KW-0521">NADP</keyword>
<evidence type="ECO:0000256" key="2">
    <source>
        <dbReference type="ARBA" id="ARBA00022857"/>
    </source>
</evidence>
<comment type="similarity">
    <text evidence="1">Belongs to the short-chain dehydrogenases/reductases (SDR) family.</text>
</comment>
<evidence type="ECO:0008006" key="6">
    <source>
        <dbReference type="Google" id="ProtNLM"/>
    </source>
</evidence>
<dbReference type="Proteomes" id="UP000078343">
    <property type="component" value="Unassembled WGS sequence"/>
</dbReference>
<dbReference type="Pfam" id="PF23441">
    <property type="entry name" value="SDR"/>
    <property type="match status" value="1"/>
</dbReference>
<evidence type="ECO:0000313" key="4">
    <source>
        <dbReference type="EMBL" id="OAP58862.1"/>
    </source>
</evidence>
<dbReference type="PANTHER" id="PTHR43477">
    <property type="entry name" value="DIHYDROANTICAPSIN 7-DEHYDROGENASE"/>
    <property type="match status" value="1"/>
</dbReference>
<keyword evidence="5" id="KW-1185">Reference proteome</keyword>
<dbReference type="InterPro" id="IPR051122">
    <property type="entry name" value="SDR_DHRS6-like"/>
</dbReference>
<evidence type="ECO:0000256" key="3">
    <source>
        <dbReference type="ARBA" id="ARBA00023002"/>
    </source>
</evidence>
<comment type="caution">
    <text evidence="4">The sequence shown here is derived from an EMBL/GenBank/DDBJ whole genome shotgun (WGS) entry which is preliminary data.</text>
</comment>
<dbReference type="GeneID" id="30010327"/>
<dbReference type="InterPro" id="IPR057571">
    <property type="entry name" value="SDR_PhqE-like"/>
</dbReference>
<dbReference type="InterPro" id="IPR036291">
    <property type="entry name" value="NAD(P)-bd_dom_sf"/>
</dbReference>
<dbReference type="OrthoDB" id="294295at2759"/>
<evidence type="ECO:0000256" key="1">
    <source>
        <dbReference type="ARBA" id="ARBA00006484"/>
    </source>
</evidence>
<dbReference type="STRING" id="1367422.A0A178ZGU2"/>
<reference evidence="4 5" key="1">
    <citation type="submission" date="2016-04" db="EMBL/GenBank/DDBJ databases">
        <title>Draft genome of Fonsecaea erecta CBS 125763.</title>
        <authorList>
            <person name="Weiss V.A."/>
            <person name="Vicente V.A."/>
            <person name="Raittz R.T."/>
            <person name="Moreno L.F."/>
            <person name="De Souza E.M."/>
            <person name="Pedrosa F.O."/>
            <person name="Steffens M.B."/>
            <person name="Faoro H."/>
            <person name="Tadra-Sfeir M.Z."/>
            <person name="Najafzadeh M.J."/>
            <person name="Felipe M.S."/>
            <person name="Teixeira M."/>
            <person name="Sun J."/>
            <person name="Xi L."/>
            <person name="Gomes R."/>
            <person name="De Azevedo C.M."/>
            <person name="Salgado C.G."/>
            <person name="Da Silva M.B."/>
            <person name="Nascimento M.F."/>
            <person name="Queiroz-Telles F."/>
            <person name="Attili D.S."/>
            <person name="Gorbushina A."/>
        </authorList>
    </citation>
    <scope>NUCLEOTIDE SEQUENCE [LARGE SCALE GENOMIC DNA]</scope>
    <source>
        <strain evidence="4 5">CBS 125763</strain>
    </source>
</reference>
<dbReference type="PANTHER" id="PTHR43477:SF1">
    <property type="entry name" value="DIHYDROANTICAPSIN 7-DEHYDROGENASE"/>
    <property type="match status" value="1"/>
</dbReference>
<dbReference type="Gene3D" id="3.40.50.720">
    <property type="entry name" value="NAD(P)-binding Rossmann-like Domain"/>
    <property type="match status" value="1"/>
</dbReference>
<dbReference type="SUPFAM" id="SSF51735">
    <property type="entry name" value="NAD(P)-binding Rossmann-fold domains"/>
    <property type="match status" value="1"/>
</dbReference>
<dbReference type="PRINTS" id="PR00081">
    <property type="entry name" value="GDHRDH"/>
</dbReference>
<protein>
    <recommendedName>
        <fullName evidence="6">Short chain dehydrogenase</fullName>
    </recommendedName>
</protein>
<organism evidence="4 5">
    <name type="scientific">Fonsecaea erecta</name>
    <dbReference type="NCBI Taxonomy" id="1367422"/>
    <lineage>
        <taxon>Eukaryota</taxon>
        <taxon>Fungi</taxon>
        <taxon>Dikarya</taxon>
        <taxon>Ascomycota</taxon>
        <taxon>Pezizomycotina</taxon>
        <taxon>Eurotiomycetes</taxon>
        <taxon>Chaetothyriomycetidae</taxon>
        <taxon>Chaetothyriales</taxon>
        <taxon>Herpotrichiellaceae</taxon>
        <taxon>Fonsecaea</taxon>
    </lineage>
</organism>
<proteinExistence type="inferred from homology"/>
<gene>
    <name evidence="4" type="ORF">AYL99_06159</name>
</gene>
<evidence type="ECO:0000313" key="5">
    <source>
        <dbReference type="Proteomes" id="UP000078343"/>
    </source>
</evidence>
<dbReference type="EMBL" id="LVYI01000005">
    <property type="protein sequence ID" value="OAP58862.1"/>
    <property type="molecule type" value="Genomic_DNA"/>
</dbReference>
<name>A0A178ZGU2_9EURO</name>
<dbReference type="InterPro" id="IPR002347">
    <property type="entry name" value="SDR_fam"/>
</dbReference>
<dbReference type="CDD" id="cd05233">
    <property type="entry name" value="SDR_c"/>
    <property type="match status" value="1"/>
</dbReference>
<dbReference type="AlphaFoldDB" id="A0A178ZGU2"/>